<accession>A0A9D1H6R3</accession>
<sequence length="237" mass="25554">MEEFAASVVQLGQGIYAIDQQMVRSFLIVGTKSALCLDAGVSKADFTGLIRSVTDLPVSCCLTHTDGDHTANLDSFSRIYIHSDELPLLKQEQCAAGAEIIPVVEENCFDLGGIVLKVVSCPGHTPGSIALLDEKAGVLFSGDTVSYGPVYLFGGHRDPERYMESLLKLRTMAERGIFNTVYPSHNTCPVSADIISDLIECTMGIKDGSLKGCPAEMGRPGTEDVMLYTYGKCGIYR</sequence>
<protein>
    <submittedName>
        <fullName evidence="2">MBL fold metallo-hydrolase</fullName>
    </submittedName>
</protein>
<name>A0A9D1H6R3_9FIRM</name>
<dbReference type="Pfam" id="PF00753">
    <property type="entry name" value="Lactamase_B"/>
    <property type="match status" value="1"/>
</dbReference>
<evidence type="ECO:0000313" key="3">
    <source>
        <dbReference type="Proteomes" id="UP000824160"/>
    </source>
</evidence>
<reference evidence="2" key="1">
    <citation type="submission" date="2020-10" db="EMBL/GenBank/DDBJ databases">
        <authorList>
            <person name="Gilroy R."/>
        </authorList>
    </citation>
    <scope>NUCLEOTIDE SEQUENCE</scope>
    <source>
        <strain evidence="2">ChiBcec7-5410</strain>
    </source>
</reference>
<dbReference type="PANTHER" id="PTHR42951:SF22">
    <property type="entry name" value="METALLO BETA-LACTAMASE SUPERFAMILY LIPOPROTEIN"/>
    <property type="match status" value="1"/>
</dbReference>
<dbReference type="SUPFAM" id="SSF56281">
    <property type="entry name" value="Metallo-hydrolase/oxidoreductase"/>
    <property type="match status" value="1"/>
</dbReference>
<dbReference type="PANTHER" id="PTHR42951">
    <property type="entry name" value="METALLO-BETA-LACTAMASE DOMAIN-CONTAINING"/>
    <property type="match status" value="1"/>
</dbReference>
<dbReference type="Proteomes" id="UP000824160">
    <property type="component" value="Unassembled WGS sequence"/>
</dbReference>
<dbReference type="InterPro" id="IPR050855">
    <property type="entry name" value="NDM-1-like"/>
</dbReference>
<dbReference type="SMART" id="SM00849">
    <property type="entry name" value="Lactamase_B"/>
    <property type="match status" value="1"/>
</dbReference>
<evidence type="ECO:0000259" key="1">
    <source>
        <dbReference type="SMART" id="SM00849"/>
    </source>
</evidence>
<dbReference type="AlphaFoldDB" id="A0A9D1H6R3"/>
<dbReference type="InterPro" id="IPR036866">
    <property type="entry name" value="RibonucZ/Hydroxyglut_hydro"/>
</dbReference>
<feature type="domain" description="Metallo-beta-lactamase" evidence="1">
    <location>
        <begin position="22"/>
        <end position="185"/>
    </location>
</feature>
<organism evidence="2 3">
    <name type="scientific">Candidatus Faecivivens stercoripullorum</name>
    <dbReference type="NCBI Taxonomy" id="2840805"/>
    <lineage>
        <taxon>Bacteria</taxon>
        <taxon>Bacillati</taxon>
        <taxon>Bacillota</taxon>
        <taxon>Clostridia</taxon>
        <taxon>Eubacteriales</taxon>
        <taxon>Oscillospiraceae</taxon>
        <taxon>Oscillospiraceae incertae sedis</taxon>
        <taxon>Candidatus Faecivivens</taxon>
    </lineage>
</organism>
<dbReference type="InterPro" id="IPR001279">
    <property type="entry name" value="Metallo-B-lactamas"/>
</dbReference>
<reference evidence="2" key="2">
    <citation type="journal article" date="2021" name="PeerJ">
        <title>Extensive microbial diversity within the chicken gut microbiome revealed by metagenomics and culture.</title>
        <authorList>
            <person name="Gilroy R."/>
            <person name="Ravi A."/>
            <person name="Getino M."/>
            <person name="Pursley I."/>
            <person name="Horton D.L."/>
            <person name="Alikhan N.F."/>
            <person name="Baker D."/>
            <person name="Gharbi K."/>
            <person name="Hall N."/>
            <person name="Watson M."/>
            <person name="Adriaenssens E.M."/>
            <person name="Foster-Nyarko E."/>
            <person name="Jarju S."/>
            <person name="Secka A."/>
            <person name="Antonio M."/>
            <person name="Oren A."/>
            <person name="Chaudhuri R.R."/>
            <person name="La Ragione R."/>
            <person name="Hildebrand F."/>
            <person name="Pallen M.J."/>
        </authorList>
    </citation>
    <scope>NUCLEOTIDE SEQUENCE</scope>
    <source>
        <strain evidence="2">ChiBcec7-5410</strain>
    </source>
</reference>
<dbReference type="EMBL" id="DVLW01000142">
    <property type="protein sequence ID" value="HIT94566.1"/>
    <property type="molecule type" value="Genomic_DNA"/>
</dbReference>
<proteinExistence type="predicted"/>
<gene>
    <name evidence="2" type="ORF">IAC43_05230</name>
</gene>
<evidence type="ECO:0000313" key="2">
    <source>
        <dbReference type="EMBL" id="HIT94566.1"/>
    </source>
</evidence>
<comment type="caution">
    <text evidence="2">The sequence shown here is derived from an EMBL/GenBank/DDBJ whole genome shotgun (WGS) entry which is preliminary data.</text>
</comment>
<dbReference type="Gene3D" id="3.60.15.10">
    <property type="entry name" value="Ribonuclease Z/Hydroxyacylglutathione hydrolase-like"/>
    <property type="match status" value="1"/>
</dbReference>